<dbReference type="KEGG" id="hpys:HPSA20_0424"/>
<sequence length="43" mass="5122">MNAPSWPMINVSQGNFNQNMLLFGTIYHYKAFRTLWLFKKSLI</sequence>
<proteinExistence type="predicted"/>
<protein>
    <submittedName>
        <fullName evidence="1">Uncharacterized protein</fullName>
    </submittedName>
</protein>
<gene>
    <name evidence="1" type="ORF">HPSA20_0424</name>
</gene>
<name>T1U8V2_HELPX</name>
<dbReference type="HOGENOM" id="CLU_3234537_0_0_7"/>
<evidence type="ECO:0000313" key="1">
    <source>
        <dbReference type="EMBL" id="AGT73664.1"/>
    </source>
</evidence>
<dbReference type="PATRIC" id="fig|1352356.3.peg.412"/>
<evidence type="ECO:0000313" key="2">
    <source>
        <dbReference type="Proteomes" id="UP000015920"/>
    </source>
</evidence>
<organism evidence="1 2">
    <name type="scientific">Helicobacter pylori SouthAfrica20</name>
    <dbReference type="NCBI Taxonomy" id="1352356"/>
    <lineage>
        <taxon>Bacteria</taxon>
        <taxon>Pseudomonadati</taxon>
        <taxon>Campylobacterota</taxon>
        <taxon>Epsilonproteobacteria</taxon>
        <taxon>Campylobacterales</taxon>
        <taxon>Helicobacteraceae</taxon>
        <taxon>Helicobacter</taxon>
    </lineage>
</organism>
<accession>T1U8V2</accession>
<dbReference type="Proteomes" id="UP000015920">
    <property type="component" value="Chromosome"/>
</dbReference>
<dbReference type="AlphaFoldDB" id="T1U8V2"/>
<reference evidence="1 2" key="1">
    <citation type="journal article" date="2013" name="Genome Announc.">
        <title>Genome Sequences of Three hpAfrica2 Strains of Helicobacter pylori.</title>
        <authorList>
            <person name="Duncan S.S."/>
            <person name="Bertoli M.T."/>
            <person name="Kersulyte D."/>
            <person name="Valk P.L."/>
            <person name="Tamma S."/>
            <person name="Segal I."/>
            <person name="McClain M.S."/>
            <person name="Cover T.L."/>
            <person name="Berg D.E."/>
        </authorList>
    </citation>
    <scope>NUCLEOTIDE SEQUENCE [LARGE SCALE GENOMIC DNA]</scope>
    <source>
        <strain evidence="1">SouthAfrica20</strain>
    </source>
</reference>
<dbReference type="EMBL" id="CP006691">
    <property type="protein sequence ID" value="AGT73664.1"/>
    <property type="molecule type" value="Genomic_DNA"/>
</dbReference>